<dbReference type="EMBL" id="CM042017">
    <property type="protein sequence ID" value="KAI3690076.1"/>
    <property type="molecule type" value="Genomic_DNA"/>
</dbReference>
<reference evidence="1 2" key="2">
    <citation type="journal article" date="2022" name="Mol. Ecol. Resour.">
        <title>The genomes of chicory, endive, great burdock and yacon provide insights into Asteraceae paleo-polyploidization history and plant inulin production.</title>
        <authorList>
            <person name="Fan W."/>
            <person name="Wang S."/>
            <person name="Wang H."/>
            <person name="Wang A."/>
            <person name="Jiang F."/>
            <person name="Liu H."/>
            <person name="Zhao H."/>
            <person name="Xu D."/>
            <person name="Zhang Y."/>
        </authorList>
    </citation>
    <scope>NUCLEOTIDE SEQUENCE [LARGE SCALE GENOMIC DNA]</scope>
    <source>
        <strain evidence="2">cv. Punajuju</strain>
        <tissue evidence="1">Leaves</tissue>
    </source>
</reference>
<evidence type="ECO:0000313" key="2">
    <source>
        <dbReference type="Proteomes" id="UP001055811"/>
    </source>
</evidence>
<organism evidence="1 2">
    <name type="scientific">Cichorium intybus</name>
    <name type="common">Chicory</name>
    <dbReference type="NCBI Taxonomy" id="13427"/>
    <lineage>
        <taxon>Eukaryota</taxon>
        <taxon>Viridiplantae</taxon>
        <taxon>Streptophyta</taxon>
        <taxon>Embryophyta</taxon>
        <taxon>Tracheophyta</taxon>
        <taxon>Spermatophyta</taxon>
        <taxon>Magnoliopsida</taxon>
        <taxon>eudicotyledons</taxon>
        <taxon>Gunneridae</taxon>
        <taxon>Pentapetalae</taxon>
        <taxon>asterids</taxon>
        <taxon>campanulids</taxon>
        <taxon>Asterales</taxon>
        <taxon>Asteraceae</taxon>
        <taxon>Cichorioideae</taxon>
        <taxon>Cichorieae</taxon>
        <taxon>Cichoriinae</taxon>
        <taxon>Cichorium</taxon>
    </lineage>
</organism>
<evidence type="ECO:0000313" key="1">
    <source>
        <dbReference type="EMBL" id="KAI3690076.1"/>
    </source>
</evidence>
<sequence>MINKTRLEGKVALITGGASGIGEQAARLFLENGASVVIADVQDDLGQQVVASCMDPKICYRHCDVRDEKQVEEAVSHTVAKYGSLDVLFSNAGIMGPMTTLLEMDLDAFDNTMAINVRGVAATIKHAARAMVAGKIRGSIICTASVAASIGGAGPHAYTTSKHAMVGLMKTACNELGAHGIRVNCVSPFGVATPLSCSAYNLEASQVEANCCQTANLKGVVLKARHVAEAALFLASDESAYVSGQNLGVDGGFTVVSHSYSLEKGFVIDNRRTHRFVIEKKVKACSYSMHPDHQFSEV</sequence>
<dbReference type="Proteomes" id="UP001055811">
    <property type="component" value="Linkage Group LG09"/>
</dbReference>
<keyword evidence="2" id="KW-1185">Reference proteome</keyword>
<reference evidence="2" key="1">
    <citation type="journal article" date="2022" name="Mol. Ecol. Resour.">
        <title>The genomes of chicory, endive, great burdock and yacon provide insights into Asteraceae palaeo-polyploidization history and plant inulin production.</title>
        <authorList>
            <person name="Fan W."/>
            <person name="Wang S."/>
            <person name="Wang H."/>
            <person name="Wang A."/>
            <person name="Jiang F."/>
            <person name="Liu H."/>
            <person name="Zhao H."/>
            <person name="Xu D."/>
            <person name="Zhang Y."/>
        </authorList>
    </citation>
    <scope>NUCLEOTIDE SEQUENCE [LARGE SCALE GENOMIC DNA]</scope>
    <source>
        <strain evidence="2">cv. Punajuju</strain>
    </source>
</reference>
<name>A0ACB8YXY1_CICIN</name>
<proteinExistence type="predicted"/>
<gene>
    <name evidence="1" type="ORF">L2E82_48051</name>
</gene>
<comment type="caution">
    <text evidence="1">The sequence shown here is derived from an EMBL/GenBank/DDBJ whole genome shotgun (WGS) entry which is preliminary data.</text>
</comment>
<protein>
    <submittedName>
        <fullName evidence="1">Uncharacterized protein</fullName>
    </submittedName>
</protein>
<accession>A0ACB8YXY1</accession>